<gene>
    <name evidence="1" type="ORF">OMM_12804</name>
</gene>
<dbReference type="Proteomes" id="UP000189670">
    <property type="component" value="Unassembled WGS sequence"/>
</dbReference>
<sequence length="103" mass="11816">MGFTSLLVTNGSQFEQNDIIESIISSKNLHIRISIDAYSNETHKNNHGLNESKYDSICKSIENLINEIKLSKSDVSISISHLIHKNTFDDLFLLFKAVEYWKK</sequence>
<evidence type="ECO:0008006" key="3">
    <source>
        <dbReference type="Google" id="ProtNLM"/>
    </source>
</evidence>
<accession>A0A1V1NV08</accession>
<dbReference type="Gene3D" id="3.20.20.70">
    <property type="entry name" value="Aldolase class I"/>
    <property type="match status" value="1"/>
</dbReference>
<name>A0A1V1NV08_9BACT</name>
<reference evidence="2" key="1">
    <citation type="submission" date="2012-11" db="EMBL/GenBank/DDBJ databases">
        <authorList>
            <person name="Lucero-Rivera Y.E."/>
            <person name="Tovar-Ramirez D."/>
        </authorList>
    </citation>
    <scope>NUCLEOTIDE SEQUENCE [LARGE SCALE GENOMIC DNA]</scope>
    <source>
        <strain evidence="2">Araruama</strain>
    </source>
</reference>
<dbReference type="EMBL" id="ATBP01001989">
    <property type="protein sequence ID" value="ETR66432.1"/>
    <property type="molecule type" value="Genomic_DNA"/>
</dbReference>
<dbReference type="SUPFAM" id="SSF102114">
    <property type="entry name" value="Radical SAM enzymes"/>
    <property type="match status" value="1"/>
</dbReference>
<proteinExistence type="predicted"/>
<organism evidence="1 2">
    <name type="scientific">Candidatus Magnetoglobus multicellularis str. Araruama</name>
    <dbReference type="NCBI Taxonomy" id="890399"/>
    <lineage>
        <taxon>Bacteria</taxon>
        <taxon>Pseudomonadati</taxon>
        <taxon>Thermodesulfobacteriota</taxon>
        <taxon>Desulfobacteria</taxon>
        <taxon>Desulfobacterales</taxon>
        <taxon>Desulfobacteraceae</taxon>
        <taxon>Candidatus Magnetoglobus</taxon>
    </lineage>
</organism>
<dbReference type="AlphaFoldDB" id="A0A1V1NV08"/>
<comment type="caution">
    <text evidence="1">The sequence shown here is derived from an EMBL/GenBank/DDBJ whole genome shotgun (WGS) entry which is preliminary data.</text>
</comment>
<dbReference type="InterPro" id="IPR058240">
    <property type="entry name" value="rSAM_sf"/>
</dbReference>
<dbReference type="InterPro" id="IPR013785">
    <property type="entry name" value="Aldolase_TIM"/>
</dbReference>
<evidence type="ECO:0000313" key="2">
    <source>
        <dbReference type="Proteomes" id="UP000189670"/>
    </source>
</evidence>
<evidence type="ECO:0000313" key="1">
    <source>
        <dbReference type="EMBL" id="ETR66432.1"/>
    </source>
</evidence>
<protein>
    <recommendedName>
        <fullName evidence="3">Radical SAM core domain-containing protein</fullName>
    </recommendedName>
</protein>